<dbReference type="InterPro" id="IPR019734">
    <property type="entry name" value="TPR_rpt"/>
</dbReference>
<keyword evidence="4" id="KW-1133">Transmembrane helix</keyword>
<evidence type="ECO:0000313" key="5">
    <source>
        <dbReference type="EMBL" id="SNS58903.1"/>
    </source>
</evidence>
<reference evidence="6" key="1">
    <citation type="submission" date="2017-06" db="EMBL/GenBank/DDBJ databases">
        <authorList>
            <person name="Varghese N."/>
            <person name="Submissions S."/>
        </authorList>
    </citation>
    <scope>NUCLEOTIDE SEQUENCE [LARGE SCALE GENOMIC DNA]</scope>
    <source>
        <strain evidence="6">NKM1</strain>
    </source>
</reference>
<feature type="transmembrane region" description="Helical" evidence="4">
    <location>
        <begin position="12"/>
        <end position="34"/>
    </location>
</feature>
<keyword evidence="1" id="KW-0677">Repeat</keyword>
<keyword evidence="4" id="KW-0812">Transmembrane</keyword>
<evidence type="ECO:0000256" key="2">
    <source>
        <dbReference type="ARBA" id="ARBA00022803"/>
    </source>
</evidence>
<dbReference type="AlphaFoldDB" id="A0A239FRT6"/>
<name>A0A239FRT6_9BACT</name>
<dbReference type="PANTHER" id="PTHR44858:SF1">
    <property type="entry name" value="UDP-N-ACETYLGLUCOSAMINE--PEPTIDE N-ACETYLGLUCOSAMINYLTRANSFERASE SPINDLY-RELATED"/>
    <property type="match status" value="1"/>
</dbReference>
<evidence type="ECO:0000256" key="3">
    <source>
        <dbReference type="PROSITE-ProRule" id="PRU00339"/>
    </source>
</evidence>
<feature type="transmembrane region" description="Helical" evidence="4">
    <location>
        <begin position="41"/>
        <end position="57"/>
    </location>
</feature>
<accession>A0A239FRT6</accession>
<organism evidence="5 6">
    <name type="scientific">Pontibacter ummariensis</name>
    <dbReference type="NCBI Taxonomy" id="1610492"/>
    <lineage>
        <taxon>Bacteria</taxon>
        <taxon>Pseudomonadati</taxon>
        <taxon>Bacteroidota</taxon>
        <taxon>Cytophagia</taxon>
        <taxon>Cytophagales</taxon>
        <taxon>Hymenobacteraceae</taxon>
        <taxon>Pontibacter</taxon>
    </lineage>
</organism>
<dbReference type="InterPro" id="IPR011990">
    <property type="entry name" value="TPR-like_helical_dom_sf"/>
</dbReference>
<dbReference type="InterPro" id="IPR050498">
    <property type="entry name" value="Ycf3"/>
</dbReference>
<proteinExistence type="predicted"/>
<dbReference type="SUPFAM" id="SSF48452">
    <property type="entry name" value="TPR-like"/>
    <property type="match status" value="1"/>
</dbReference>
<protein>
    <submittedName>
        <fullName evidence="5">Uncharacterized protein</fullName>
    </submittedName>
</protein>
<dbReference type="SMART" id="SM00028">
    <property type="entry name" value="TPR"/>
    <property type="match status" value="4"/>
</dbReference>
<dbReference type="Proteomes" id="UP000198432">
    <property type="component" value="Unassembled WGS sequence"/>
</dbReference>
<gene>
    <name evidence="5" type="ORF">SAMN06296052_10970</name>
</gene>
<feature type="repeat" description="TPR" evidence="3">
    <location>
        <begin position="137"/>
        <end position="170"/>
    </location>
</feature>
<keyword evidence="2 3" id="KW-0802">TPR repeat</keyword>
<dbReference type="PROSITE" id="PS50005">
    <property type="entry name" value="TPR"/>
    <property type="match status" value="2"/>
</dbReference>
<dbReference type="PANTHER" id="PTHR44858">
    <property type="entry name" value="TETRATRICOPEPTIDE REPEAT PROTEIN 6"/>
    <property type="match status" value="1"/>
</dbReference>
<keyword evidence="4" id="KW-0472">Membrane</keyword>
<dbReference type="EMBL" id="FZOQ01000009">
    <property type="protein sequence ID" value="SNS58903.1"/>
    <property type="molecule type" value="Genomic_DNA"/>
</dbReference>
<evidence type="ECO:0000256" key="1">
    <source>
        <dbReference type="ARBA" id="ARBA00022737"/>
    </source>
</evidence>
<feature type="repeat" description="TPR" evidence="3">
    <location>
        <begin position="103"/>
        <end position="136"/>
    </location>
</feature>
<evidence type="ECO:0000313" key="6">
    <source>
        <dbReference type="Proteomes" id="UP000198432"/>
    </source>
</evidence>
<evidence type="ECO:0000256" key="4">
    <source>
        <dbReference type="SAM" id="Phobius"/>
    </source>
</evidence>
<keyword evidence="6" id="KW-1185">Reference proteome</keyword>
<sequence>MPSAEKTVQYIPFATFSPLVYFYSISATVAIKLTTLMMKRILMAAAIFFCATTFSFAQEQAAEANPIVLPMFGNKPKTEEQQKKDEKFLTSCDKSFASRQEASKFFVERGWEYLNEGQVDTAMYRFNLAWLLNPDNKDTYWAFGLVTSAQGQNAQAIDLYEKALHYDPKNSVLLSDLSSSYLNLYKEKSKRKTLKKAIRYIDQSLAVDSANAFALYNLSKVKFYQKKYADAWDYLHKSREINMNQIDYAYIMELVAQMPDPKGFFRSETQPQ</sequence>
<dbReference type="Gene3D" id="1.25.40.10">
    <property type="entry name" value="Tetratricopeptide repeat domain"/>
    <property type="match status" value="2"/>
</dbReference>